<name>A0A3D9HN26_9PROT</name>
<feature type="transmembrane region" description="Helical" evidence="6">
    <location>
        <begin position="113"/>
        <end position="134"/>
    </location>
</feature>
<reference evidence="7 8" key="1">
    <citation type="submission" date="2018-07" db="EMBL/GenBank/DDBJ databases">
        <title>Genomic Encyclopedia of Type Strains, Phase III (KMG-III): the genomes of soil and plant-associated and newly described type strains.</title>
        <authorList>
            <person name="Whitman W."/>
        </authorList>
    </citation>
    <scope>NUCLEOTIDE SEQUENCE [LARGE SCALE GENOMIC DNA]</scope>
    <source>
        <strain evidence="7 8">CECT 8488</strain>
    </source>
</reference>
<dbReference type="InterPro" id="IPR001851">
    <property type="entry name" value="ABC_transp_permease"/>
</dbReference>
<dbReference type="EMBL" id="QRDW01000004">
    <property type="protein sequence ID" value="RED50868.1"/>
    <property type="molecule type" value="Genomic_DNA"/>
</dbReference>
<feature type="transmembrane region" description="Helical" evidence="6">
    <location>
        <begin position="281"/>
        <end position="300"/>
    </location>
</feature>
<dbReference type="GO" id="GO:0005886">
    <property type="term" value="C:plasma membrane"/>
    <property type="evidence" value="ECO:0007669"/>
    <property type="project" value="UniProtKB-SubCell"/>
</dbReference>
<feature type="transmembrane region" description="Helical" evidence="6">
    <location>
        <begin position="207"/>
        <end position="226"/>
    </location>
</feature>
<dbReference type="OrthoDB" id="45037at2"/>
<evidence type="ECO:0000313" key="7">
    <source>
        <dbReference type="EMBL" id="RED50868.1"/>
    </source>
</evidence>
<evidence type="ECO:0000256" key="4">
    <source>
        <dbReference type="ARBA" id="ARBA00022989"/>
    </source>
</evidence>
<dbReference type="PANTHER" id="PTHR47089:SF1">
    <property type="entry name" value="GUANOSINE ABC TRANSPORTER PERMEASE PROTEIN NUPP"/>
    <property type="match status" value="1"/>
</dbReference>
<keyword evidence="5 6" id="KW-0472">Membrane</keyword>
<gene>
    <name evidence="7" type="ORF">DFP90_104140</name>
</gene>
<evidence type="ECO:0000256" key="6">
    <source>
        <dbReference type="SAM" id="Phobius"/>
    </source>
</evidence>
<dbReference type="GO" id="GO:0022857">
    <property type="term" value="F:transmembrane transporter activity"/>
    <property type="evidence" value="ECO:0007669"/>
    <property type="project" value="InterPro"/>
</dbReference>
<protein>
    <submittedName>
        <fullName evidence="7">Nucleoside ABC transporter membrane protein</fullName>
    </submittedName>
</protein>
<feature type="transmembrane region" description="Helical" evidence="6">
    <location>
        <begin position="335"/>
        <end position="354"/>
    </location>
</feature>
<evidence type="ECO:0000256" key="1">
    <source>
        <dbReference type="ARBA" id="ARBA00004651"/>
    </source>
</evidence>
<comment type="caution">
    <text evidence="7">The sequence shown here is derived from an EMBL/GenBank/DDBJ whole genome shotgun (WGS) entry which is preliminary data.</text>
</comment>
<keyword evidence="3 6" id="KW-0812">Transmembrane</keyword>
<dbReference type="Pfam" id="PF02653">
    <property type="entry name" value="BPD_transp_2"/>
    <property type="match status" value="1"/>
</dbReference>
<dbReference type="Proteomes" id="UP000256845">
    <property type="component" value="Unassembled WGS sequence"/>
</dbReference>
<feature type="transmembrane region" description="Helical" evidence="6">
    <location>
        <begin position="91"/>
        <end position="107"/>
    </location>
</feature>
<feature type="transmembrane region" description="Helical" evidence="6">
    <location>
        <begin position="12"/>
        <end position="37"/>
    </location>
</feature>
<comment type="subcellular location">
    <subcellularLocation>
        <location evidence="1">Cell membrane</location>
        <topology evidence="1">Multi-pass membrane protein</topology>
    </subcellularLocation>
</comment>
<evidence type="ECO:0000256" key="2">
    <source>
        <dbReference type="ARBA" id="ARBA00022475"/>
    </source>
</evidence>
<feature type="transmembrane region" description="Helical" evidence="6">
    <location>
        <begin position="307"/>
        <end position="329"/>
    </location>
</feature>
<keyword evidence="2" id="KW-1003">Cell membrane</keyword>
<evidence type="ECO:0000313" key="8">
    <source>
        <dbReference type="Proteomes" id="UP000256845"/>
    </source>
</evidence>
<keyword evidence="8" id="KW-1185">Reference proteome</keyword>
<dbReference type="AlphaFoldDB" id="A0A3D9HN26"/>
<sequence length="376" mass="40948">MSTKVKKPLPVWADVALIPLINILLALFVAGLIVLAIGEDPFEALEILILGAFGYEESLGYTLYYTTNFIFTGLAVAVAFHASLFNIGGEGQAYIGGLGVGLILLALDGILPFWMLLPLAIMAAALFGTAWVAVPAYLQAYRGSHIVITTIMFNFIAYFLMNYLLVDVIKAPAQMSPESRVFADNAHMPFMHEILGWFGIETAATPLNGSLFWAVVCCIFVWIFIWRTRWGYMLRTVGQNESAAQYAGIDSRKIVMVALGISGALAGFVGMNEVMGVHHKVLLNFVAGYGFTGIAVSLMGRNHPVGIVLASLLFGILYQGGAELAFEIPAFSREFVVAIQGLIILFCGALTYMCKPWIEGLFYMLQSDPKPAEKEA</sequence>
<accession>A0A3D9HN26</accession>
<organism evidence="7 8">
    <name type="scientific">Aestuariispira insulae</name>
    <dbReference type="NCBI Taxonomy" id="1461337"/>
    <lineage>
        <taxon>Bacteria</taxon>
        <taxon>Pseudomonadati</taxon>
        <taxon>Pseudomonadota</taxon>
        <taxon>Alphaproteobacteria</taxon>
        <taxon>Rhodospirillales</taxon>
        <taxon>Kiloniellaceae</taxon>
        <taxon>Aestuariispira</taxon>
    </lineage>
</organism>
<feature type="transmembrane region" description="Helical" evidence="6">
    <location>
        <begin position="254"/>
        <end position="275"/>
    </location>
</feature>
<evidence type="ECO:0000256" key="3">
    <source>
        <dbReference type="ARBA" id="ARBA00022692"/>
    </source>
</evidence>
<dbReference type="CDD" id="cd06580">
    <property type="entry name" value="TM_PBP1_transp_TpRbsC_like"/>
    <property type="match status" value="1"/>
</dbReference>
<dbReference type="PANTHER" id="PTHR47089">
    <property type="entry name" value="ABC TRANSPORTER, PERMEASE PROTEIN"/>
    <property type="match status" value="1"/>
</dbReference>
<feature type="transmembrane region" description="Helical" evidence="6">
    <location>
        <begin position="63"/>
        <end position="84"/>
    </location>
</feature>
<dbReference type="RefSeq" id="WP_115936663.1">
    <property type="nucleotide sequence ID" value="NZ_QRDW01000004.1"/>
</dbReference>
<proteinExistence type="predicted"/>
<keyword evidence="4 6" id="KW-1133">Transmembrane helix</keyword>
<feature type="transmembrane region" description="Helical" evidence="6">
    <location>
        <begin position="146"/>
        <end position="166"/>
    </location>
</feature>
<evidence type="ECO:0000256" key="5">
    <source>
        <dbReference type="ARBA" id="ARBA00023136"/>
    </source>
</evidence>